<feature type="region of interest" description="Disordered" evidence="1">
    <location>
        <begin position="1"/>
        <end position="43"/>
    </location>
</feature>
<feature type="domain" description="Mutator-like transposase" evidence="2">
    <location>
        <begin position="83"/>
        <end position="357"/>
    </location>
</feature>
<feature type="compositionally biased region" description="Polar residues" evidence="1">
    <location>
        <begin position="616"/>
        <end position="632"/>
    </location>
</feature>
<evidence type="ECO:0000313" key="3">
    <source>
        <dbReference type="EMBL" id="KAG7155885.1"/>
    </source>
</evidence>
<comment type="caution">
    <text evidence="3">The sequence shown here is derived from an EMBL/GenBank/DDBJ whole genome shotgun (WGS) entry which is preliminary data.</text>
</comment>
<proteinExistence type="predicted"/>
<evidence type="ECO:0000313" key="4">
    <source>
        <dbReference type="Proteomes" id="UP000747542"/>
    </source>
</evidence>
<feature type="compositionally biased region" description="Basic and acidic residues" evidence="1">
    <location>
        <begin position="595"/>
        <end position="609"/>
    </location>
</feature>
<feature type="compositionally biased region" description="Acidic residues" evidence="1">
    <location>
        <begin position="468"/>
        <end position="550"/>
    </location>
</feature>
<dbReference type="Pfam" id="PF20700">
    <property type="entry name" value="Mutator"/>
    <property type="match status" value="1"/>
</dbReference>
<evidence type="ECO:0000256" key="1">
    <source>
        <dbReference type="SAM" id="MobiDB-lite"/>
    </source>
</evidence>
<dbReference type="EMBL" id="JAHLQT010040257">
    <property type="protein sequence ID" value="KAG7155885.1"/>
    <property type="molecule type" value="Genomic_DNA"/>
</dbReference>
<evidence type="ECO:0000259" key="2">
    <source>
        <dbReference type="Pfam" id="PF20700"/>
    </source>
</evidence>
<feature type="compositionally biased region" description="Basic and acidic residues" evidence="1">
    <location>
        <begin position="551"/>
        <end position="582"/>
    </location>
</feature>
<name>A0A8J5MLR1_HOMAM</name>
<feature type="region of interest" description="Disordered" evidence="1">
    <location>
        <begin position="464"/>
        <end position="632"/>
    </location>
</feature>
<accession>A0A8J5MLR1</accession>
<feature type="compositionally biased region" description="Basic residues" evidence="1">
    <location>
        <begin position="8"/>
        <end position="19"/>
    </location>
</feature>
<dbReference type="InterPro" id="IPR049012">
    <property type="entry name" value="Mutator_transp_dom"/>
</dbReference>
<organism evidence="3 4">
    <name type="scientific">Homarus americanus</name>
    <name type="common">American lobster</name>
    <dbReference type="NCBI Taxonomy" id="6706"/>
    <lineage>
        <taxon>Eukaryota</taxon>
        <taxon>Metazoa</taxon>
        <taxon>Ecdysozoa</taxon>
        <taxon>Arthropoda</taxon>
        <taxon>Crustacea</taxon>
        <taxon>Multicrustacea</taxon>
        <taxon>Malacostraca</taxon>
        <taxon>Eumalacostraca</taxon>
        <taxon>Eucarida</taxon>
        <taxon>Decapoda</taxon>
        <taxon>Pleocyemata</taxon>
        <taxon>Astacidea</taxon>
        <taxon>Nephropoidea</taxon>
        <taxon>Nephropidae</taxon>
        <taxon>Homarus</taxon>
    </lineage>
</organism>
<protein>
    <recommendedName>
        <fullName evidence="2">Mutator-like transposase domain-containing protein</fullName>
    </recommendedName>
</protein>
<dbReference type="Proteomes" id="UP000747542">
    <property type="component" value="Unassembled WGS sequence"/>
</dbReference>
<reference evidence="3" key="1">
    <citation type="journal article" date="2021" name="Sci. Adv.">
        <title>The American lobster genome reveals insights on longevity, neural, and immune adaptations.</title>
        <authorList>
            <person name="Polinski J.M."/>
            <person name="Zimin A.V."/>
            <person name="Clark K.F."/>
            <person name="Kohn A.B."/>
            <person name="Sadowski N."/>
            <person name="Timp W."/>
            <person name="Ptitsyn A."/>
            <person name="Khanna P."/>
            <person name="Romanova D.Y."/>
            <person name="Williams P."/>
            <person name="Greenwood S.J."/>
            <person name="Moroz L.L."/>
            <person name="Walt D.R."/>
            <person name="Bodnar A.G."/>
        </authorList>
    </citation>
    <scope>NUCLEOTIDE SEQUENCE</scope>
    <source>
        <strain evidence="3">GMGI-L3</strain>
    </source>
</reference>
<sequence length="632" mass="71826">MFTVTKYPSKRLGRPRKKVAPYEEEVTTRPRASKRARVESEDTTIDRKDKGVISTVLVIDDGMSEGLHMSTSQVHALGALVACRECGEAVRIGVRPTTKGMISEFTVSCTVCEDHKSTNTPNLIRERKRKREKKDIMLQKTENINYAHVAAYLDNGLGYSGLRHYCKYFNARCLNEATFIVYARQVISDVVADTEESLLYSAGIVREVFKSQLETDGLIDLTVAFTTTYHQWGSDFCLVAGAVIELTTGLVLDYDVANMYCHVCKINAKKIVSMSPTEMTEWFNKHQDTCEIREWCDELDHDAEEGVREIEPKYLECFVAKKIWSRSIEKYGFRYTTLIHESDEKIHEELSRANVYEDIPILIDSTTSCFSRRKSEHARTSFQTKLKGKCPRERVQTKDRIMYVYAMSIPEYNKFAISSNIKLRQLVKELEGGSDEPSMILGQPIEELEVLELRDVKNVRLAEANGQEVEDEEAENAEAENVEAENVEAENAEADEEQDVDDPEGPVDEVLEEQEEEEAGEQQVEEMEEEEEEEEEEVPEEKGEQEENEEKEEKGEQGENTEKQLSESTEERMVSERLEIQEVSKSTGARVLEVVTEKNKSGAADDSKGNAKPASDISNKSLDVPSNQKENK</sequence>
<gene>
    <name evidence="3" type="ORF">Hamer_G012017</name>
</gene>
<keyword evidence="4" id="KW-1185">Reference proteome</keyword>
<dbReference type="AlphaFoldDB" id="A0A8J5MLR1"/>